<dbReference type="InterPro" id="IPR008915">
    <property type="entry name" value="Peptidase_M50"/>
</dbReference>
<dbReference type="Proteomes" id="UP000245959">
    <property type="component" value="Unassembled WGS sequence"/>
</dbReference>
<dbReference type="GO" id="GO:0005737">
    <property type="term" value="C:cytoplasm"/>
    <property type="evidence" value="ECO:0007669"/>
    <property type="project" value="TreeGrafter"/>
</dbReference>
<evidence type="ECO:0000256" key="3">
    <source>
        <dbReference type="ARBA" id="ARBA00007931"/>
    </source>
</evidence>
<protein>
    <submittedName>
        <fullName evidence="9">Putative peptide zinc metalloprotease protein</fullName>
    </submittedName>
</protein>
<feature type="transmembrane region" description="Helical" evidence="7">
    <location>
        <begin position="336"/>
        <end position="362"/>
    </location>
</feature>
<keyword evidence="4 7" id="KW-0812">Transmembrane</keyword>
<dbReference type="GO" id="GO:0012505">
    <property type="term" value="C:endomembrane system"/>
    <property type="evidence" value="ECO:0007669"/>
    <property type="project" value="UniProtKB-SubCell"/>
</dbReference>
<dbReference type="Pfam" id="PF02163">
    <property type="entry name" value="Peptidase_M50"/>
    <property type="match status" value="1"/>
</dbReference>
<evidence type="ECO:0000313" key="9">
    <source>
        <dbReference type="EMBL" id="PVY42086.1"/>
    </source>
</evidence>
<feature type="transmembrane region" description="Helical" evidence="7">
    <location>
        <begin position="368"/>
        <end position="387"/>
    </location>
</feature>
<dbReference type="RefSeq" id="WP_116883925.1">
    <property type="nucleotide sequence ID" value="NZ_CABMMC010000025.1"/>
</dbReference>
<feature type="transmembrane region" description="Helical" evidence="7">
    <location>
        <begin position="107"/>
        <end position="123"/>
    </location>
</feature>
<reference evidence="9 10" key="1">
    <citation type="submission" date="2018-04" db="EMBL/GenBank/DDBJ databases">
        <title>Genomic Encyclopedia of Type Strains, Phase IV (KMG-IV): sequencing the most valuable type-strain genomes for metagenomic binning, comparative biology and taxonomic classification.</title>
        <authorList>
            <person name="Goeker M."/>
        </authorList>
    </citation>
    <scope>NUCLEOTIDE SEQUENCE [LARGE SCALE GENOMIC DNA]</scope>
    <source>
        <strain evidence="9 10">DSM 14823</strain>
    </source>
</reference>
<dbReference type="GO" id="GO:0031293">
    <property type="term" value="P:membrane protein intracellular domain proteolysis"/>
    <property type="evidence" value="ECO:0007669"/>
    <property type="project" value="TreeGrafter"/>
</dbReference>
<proteinExistence type="inferred from homology"/>
<keyword evidence="6 7" id="KW-0472">Membrane</keyword>
<feature type="transmembrane region" description="Helical" evidence="7">
    <location>
        <begin position="238"/>
        <end position="260"/>
    </location>
</feature>
<dbReference type="PANTHER" id="PTHR13325">
    <property type="entry name" value="PROTEASE M50 MEMBRANE-BOUND TRANSCRIPTION FACTOR SITE 2 PROTEASE"/>
    <property type="match status" value="1"/>
</dbReference>
<comment type="subcellular location">
    <subcellularLocation>
        <location evidence="2">Endomembrane system</location>
        <topology evidence="2">Multi-pass membrane protein</topology>
    </subcellularLocation>
</comment>
<feature type="transmembrane region" description="Helical" evidence="7">
    <location>
        <begin position="135"/>
        <end position="158"/>
    </location>
</feature>
<organism evidence="9 10">
    <name type="scientific">Victivallis vadensis</name>
    <dbReference type="NCBI Taxonomy" id="172901"/>
    <lineage>
        <taxon>Bacteria</taxon>
        <taxon>Pseudomonadati</taxon>
        <taxon>Lentisphaerota</taxon>
        <taxon>Lentisphaeria</taxon>
        <taxon>Victivallales</taxon>
        <taxon>Victivallaceae</taxon>
        <taxon>Victivallis</taxon>
    </lineage>
</organism>
<dbReference type="GO" id="GO:0016020">
    <property type="term" value="C:membrane"/>
    <property type="evidence" value="ECO:0007669"/>
    <property type="project" value="InterPro"/>
</dbReference>
<feature type="transmembrane region" description="Helical" evidence="7">
    <location>
        <begin position="266"/>
        <end position="285"/>
    </location>
</feature>
<feature type="domain" description="Peptidase M50" evidence="8">
    <location>
        <begin position="183"/>
        <end position="302"/>
    </location>
</feature>
<dbReference type="GO" id="GO:0004222">
    <property type="term" value="F:metalloendopeptidase activity"/>
    <property type="evidence" value="ECO:0007669"/>
    <property type="project" value="InterPro"/>
</dbReference>
<evidence type="ECO:0000256" key="6">
    <source>
        <dbReference type="ARBA" id="ARBA00023136"/>
    </source>
</evidence>
<keyword evidence="9" id="KW-0378">Hydrolase</keyword>
<comment type="similarity">
    <text evidence="3">Belongs to the peptidase M50B family.</text>
</comment>
<name>A0A2U1B078_9BACT</name>
<evidence type="ECO:0000259" key="8">
    <source>
        <dbReference type="Pfam" id="PF02163"/>
    </source>
</evidence>
<dbReference type="PANTHER" id="PTHR13325:SF3">
    <property type="entry name" value="MEMBRANE-BOUND TRANSCRIPTION FACTOR SITE-2 PROTEASE"/>
    <property type="match status" value="1"/>
</dbReference>
<dbReference type="OrthoDB" id="9759690at2"/>
<dbReference type="GeneID" id="78295233"/>
<evidence type="ECO:0000256" key="5">
    <source>
        <dbReference type="ARBA" id="ARBA00022989"/>
    </source>
</evidence>
<dbReference type="EMBL" id="QEKH01000012">
    <property type="protein sequence ID" value="PVY42086.1"/>
    <property type="molecule type" value="Genomic_DNA"/>
</dbReference>
<comment type="cofactor">
    <cofactor evidence="1">
        <name>Zn(2+)</name>
        <dbReference type="ChEBI" id="CHEBI:29105"/>
    </cofactor>
</comment>
<keyword evidence="10" id="KW-1185">Reference proteome</keyword>
<evidence type="ECO:0000256" key="1">
    <source>
        <dbReference type="ARBA" id="ARBA00001947"/>
    </source>
</evidence>
<evidence type="ECO:0000256" key="7">
    <source>
        <dbReference type="SAM" id="Phobius"/>
    </source>
</evidence>
<sequence length="688" mass="77600">MAAAEPMTGMLRTDVELIRGGTPLLFDRQADAYYRIPPAMLDVAAFLTESMPVSQFLDKLRCNGISLERSELVKLLAFLRQNNLLAPEYGQIGVRRERRAEQREKTAFLRFSAAYLFFRLPPWRPERFFEAIRPYAGWIASKPVVLALLFPALLGYLLVVREFGTVRTTFLDSLSWAGLAKYFAAILFLKLIHEAAHSLAAIRFGCRVRGIGVGFMVFYPKLYTDTTDSWRLPRGKRLLIDAAGIITELLLGGIAALLWAYLPPGAWKSTMFYVFAVSTISTLFVNGNPFIRYDGYYIFCDLVNIENLMARSGEYVRQCWRWHFLRLGAKPRGEHGVLLFCFGVGAFLYRIFLYTSIVLVIYHSFVKAVAVVMMVLELYSILIYPCWREIWTIRALSKRSAGRARWFPGAAALVILAGILFLPLSWSISLPGETVPAARRLVTVSEGGYLTAKLPRRARAVREGDILFRLRSPQLENGIERLKTVLKYDRTLYDLQQLDEKLFSESRVTAEKIASDRLGLEELERRREKLTVRAGADGVFVPALPDMSEGAYLPKGLQAGEVVSERLMVYAYAQDRDIGKLKEGGRAVVFVRDSPAEHPARITQVNRIAARLKDSPLLQHYGGPVPVYADGQNPGEYSSVLALYRIELVLTEAAGLLPGRCVSVEIRNAERLGERIGKLILSVIRREF</sequence>
<keyword evidence="5 7" id="KW-1133">Transmembrane helix</keyword>
<accession>A0A2U1B078</accession>
<keyword evidence="9" id="KW-0645">Protease</keyword>
<comment type="caution">
    <text evidence="9">The sequence shown here is derived from an EMBL/GenBank/DDBJ whole genome shotgun (WGS) entry which is preliminary data.</text>
</comment>
<evidence type="ECO:0000256" key="4">
    <source>
        <dbReference type="ARBA" id="ARBA00022692"/>
    </source>
</evidence>
<feature type="transmembrane region" description="Helical" evidence="7">
    <location>
        <begin position="407"/>
        <end position="426"/>
    </location>
</feature>
<evidence type="ECO:0000313" key="10">
    <source>
        <dbReference type="Proteomes" id="UP000245959"/>
    </source>
</evidence>
<dbReference type="InterPro" id="IPR001193">
    <property type="entry name" value="MBTPS2"/>
</dbReference>
<gene>
    <name evidence="9" type="ORF">C8D82_11283</name>
</gene>
<keyword evidence="9" id="KW-0482">Metalloprotease</keyword>
<evidence type="ECO:0000256" key="2">
    <source>
        <dbReference type="ARBA" id="ARBA00004127"/>
    </source>
</evidence>
<dbReference type="AlphaFoldDB" id="A0A2U1B078"/>